<dbReference type="Proteomes" id="UP000018874">
    <property type="component" value="Unassembled WGS sequence"/>
</dbReference>
<dbReference type="Pfam" id="PF02384">
    <property type="entry name" value="N6_Mtase"/>
    <property type="match status" value="1"/>
</dbReference>
<dbReference type="InterPro" id="IPR003356">
    <property type="entry name" value="DNA_methylase_A-5"/>
</dbReference>
<dbReference type="Gene3D" id="3.30.565.10">
    <property type="entry name" value="Histidine kinase-like ATPase, C-terminal domain"/>
    <property type="match status" value="1"/>
</dbReference>
<keyword evidence="7" id="KW-1185">Reference proteome</keyword>
<dbReference type="Gene3D" id="3.90.220.20">
    <property type="entry name" value="DNA methylase specificity domains"/>
    <property type="match status" value="1"/>
</dbReference>
<protein>
    <submittedName>
        <fullName evidence="6">Uncharacterized protein</fullName>
    </submittedName>
</protein>
<dbReference type="SUPFAM" id="SSF116734">
    <property type="entry name" value="DNA methylase specificity domain"/>
    <property type="match status" value="1"/>
</dbReference>
<evidence type="ECO:0000259" key="5">
    <source>
        <dbReference type="Pfam" id="PF02518"/>
    </source>
</evidence>
<organism evidence="6 7">
    <name type="scientific">Tannerella sp. oral taxon BU063 isolate Cell 6/7/9</name>
    <dbReference type="NCBI Taxonomy" id="1411021"/>
    <lineage>
        <taxon>Bacteria</taxon>
        <taxon>Pseudomonadati</taxon>
        <taxon>Bacteroidota</taxon>
        <taxon>Bacteroidia</taxon>
        <taxon>Bacteroidales</taxon>
        <taxon>Tannerellaceae</taxon>
        <taxon>Tannerella</taxon>
    </lineage>
</organism>
<dbReference type="AlphaFoldDB" id="W2CNQ4"/>
<name>W2CNQ4_9BACT</name>
<accession>W2CNQ4</accession>
<dbReference type="InterPro" id="IPR029063">
    <property type="entry name" value="SAM-dependent_MTases_sf"/>
</dbReference>
<feature type="domain" description="DNA methylase adenine-specific" evidence="4">
    <location>
        <begin position="213"/>
        <end position="293"/>
    </location>
</feature>
<dbReference type="SUPFAM" id="SSF55874">
    <property type="entry name" value="ATPase domain of HSP90 chaperone/DNA topoisomerase II/histidine kinase"/>
    <property type="match status" value="1"/>
</dbReference>
<dbReference type="InterPro" id="IPR036890">
    <property type="entry name" value="HATPase_C_sf"/>
</dbReference>
<dbReference type="Pfam" id="PF02518">
    <property type="entry name" value="HATPase_c"/>
    <property type="match status" value="1"/>
</dbReference>
<keyword evidence="2" id="KW-0680">Restriction system</keyword>
<evidence type="ECO:0000256" key="3">
    <source>
        <dbReference type="ARBA" id="ARBA00023125"/>
    </source>
</evidence>
<feature type="domain" description="Histidine kinase/HSP90-like ATPase" evidence="5">
    <location>
        <begin position="692"/>
        <end position="796"/>
    </location>
</feature>
<dbReference type="InterPro" id="IPR044946">
    <property type="entry name" value="Restrct_endonuc_typeI_TRD_sf"/>
</dbReference>
<evidence type="ECO:0000256" key="2">
    <source>
        <dbReference type="ARBA" id="ARBA00022747"/>
    </source>
</evidence>
<dbReference type="GO" id="GO:0009307">
    <property type="term" value="P:DNA restriction-modification system"/>
    <property type="evidence" value="ECO:0007669"/>
    <property type="project" value="UniProtKB-KW"/>
</dbReference>
<dbReference type="GO" id="GO:0008170">
    <property type="term" value="F:N-methyltransferase activity"/>
    <property type="evidence" value="ECO:0007669"/>
    <property type="project" value="InterPro"/>
</dbReference>
<dbReference type="EMBL" id="AYYD01001135">
    <property type="protein sequence ID" value="ETK08874.1"/>
    <property type="molecule type" value="Genomic_DNA"/>
</dbReference>
<reference evidence="6 7" key="1">
    <citation type="submission" date="2013-11" db="EMBL/GenBank/DDBJ databases">
        <title>Single cell genomics of uncultured Tannerella BU063 (oral taxon 286).</title>
        <authorList>
            <person name="Beall C.J."/>
            <person name="Campbell A.G."/>
            <person name="Griffen A.L."/>
            <person name="Podar M."/>
            <person name="Leys E.J."/>
        </authorList>
    </citation>
    <scope>NUCLEOTIDE SEQUENCE [LARGE SCALE GENOMIC DNA]</scope>
    <source>
        <strain evidence="6">Cell 6/7/9</strain>
    </source>
</reference>
<keyword evidence="3" id="KW-0238">DNA-binding</keyword>
<sequence length="810" mass="90536">MRQVVTLSTEVRNIVSKFNKTFYEPERQGQSLFSKTSYVDILAVSLYAMRDDADSKVLHILEEGIVDLHQYLDDAEINTLLENYHTVVVTLLGTTNGDIITKTGWCKLPKEIVSLCSTLVSKSDDKRVYLPYAGDGSFLDAVASGAECVGFEQNELLWAICQILQQGKEAAGAIRLGMPTEVRGKFDNIFTFPPMGSGTREKKAIVSYLSDLAENHLTENGRMACVLPISFCYEMGPWRQFRKTIVDNGSSVLAVLLPEGLLYPVLNIKLCILIIENNHQGNIALVNTTDKHFLANEFGESQSLRKVSLKLNAVLDTINSGDEALVWSGTAELLDKELTFVPSRYLPIFSDHQPAEGEVVLSIDSVIEMIKGKYISQDNSKRKLTFNLLSDNYLTCDINVLDIPMKQNYGGRIITEDCLVVGYINGAIKIGRVRGVSESTPLVLGLNMFAFKMRYVEVDSSLLVGNESVKSRKVSSIITEDYLLRCLTSDIVLRQANAWAVGSVINRLRSEDFLSFKIYVPSLEDQDKHCKVDAATSVKDADARLQQTYEDFRKDMHMKKHALGQTLFNLNNWWKLLSKARKKGNGVVSDTDVLGGTKEMTVAEIFQNLETTMSKLNTQLNKFDTGYGLEREEFALADFLEQYTAKDHSPLFVFEYDADSNRHRMDFQVPDEESNCAAYKGDPIAYVTFSKEALEMVLDNIVSNACTHGFAGSEGTNNKIRMDIKSDGTSYVLTVANNGAPLKKDFTQEDVFIYGQTSGNTNEHFGIGGYEIKKLMKEFDGDVEIVSSPEAEYTVAYRLVFRKTSILLNT</sequence>
<proteinExistence type="inferred from homology"/>
<dbReference type="SUPFAM" id="SSF53335">
    <property type="entry name" value="S-adenosyl-L-methionine-dependent methyltransferases"/>
    <property type="match status" value="1"/>
</dbReference>
<evidence type="ECO:0000313" key="6">
    <source>
        <dbReference type="EMBL" id="ETK08874.1"/>
    </source>
</evidence>
<dbReference type="Gene3D" id="3.40.50.150">
    <property type="entry name" value="Vaccinia Virus protein VP39"/>
    <property type="match status" value="1"/>
</dbReference>
<comment type="caution">
    <text evidence="6">The sequence shown here is derived from an EMBL/GenBank/DDBJ whole genome shotgun (WGS) entry which is preliminary data.</text>
</comment>
<evidence type="ECO:0000256" key="1">
    <source>
        <dbReference type="ARBA" id="ARBA00006594"/>
    </source>
</evidence>
<evidence type="ECO:0000259" key="4">
    <source>
        <dbReference type="Pfam" id="PF02384"/>
    </source>
</evidence>
<evidence type="ECO:0000313" key="7">
    <source>
        <dbReference type="Proteomes" id="UP000018874"/>
    </source>
</evidence>
<gene>
    <name evidence="6" type="ORF">T231_11780</name>
</gene>
<dbReference type="GO" id="GO:0003677">
    <property type="term" value="F:DNA binding"/>
    <property type="evidence" value="ECO:0007669"/>
    <property type="project" value="UniProtKB-KW"/>
</dbReference>
<dbReference type="PATRIC" id="fig|1411021.3.peg.1512"/>
<dbReference type="InterPro" id="IPR003594">
    <property type="entry name" value="HATPase_dom"/>
</dbReference>
<comment type="similarity">
    <text evidence="1">Belongs to the N(4)/N(6)-methyltransferase family.</text>
</comment>